<protein>
    <recommendedName>
        <fullName evidence="7">Deoxyhypusine synthase</fullName>
    </recommendedName>
</protein>
<dbReference type="Gene3D" id="3.40.910.10">
    <property type="entry name" value="Deoxyhypusine synthase"/>
    <property type="match status" value="1"/>
</dbReference>
<dbReference type="EMBL" id="JALJOR010000010">
    <property type="protein sequence ID" value="KAK9809967.1"/>
    <property type="molecule type" value="Genomic_DNA"/>
</dbReference>
<dbReference type="AlphaFoldDB" id="A0AAW1PPP0"/>
<proteinExistence type="inferred from homology"/>
<comment type="similarity">
    <text evidence="2">Belongs to the deoxyhypusine synthase family.</text>
</comment>
<keyword evidence="4" id="KW-0520">NAD</keyword>
<dbReference type="GO" id="GO:0034038">
    <property type="term" value="F:deoxyhypusine synthase activity"/>
    <property type="evidence" value="ECO:0007669"/>
    <property type="project" value="TreeGrafter"/>
</dbReference>
<comment type="caution">
    <text evidence="5">The sequence shown here is derived from an EMBL/GenBank/DDBJ whole genome shotgun (WGS) entry which is preliminary data.</text>
</comment>
<dbReference type="GO" id="GO:0005737">
    <property type="term" value="C:cytoplasm"/>
    <property type="evidence" value="ECO:0007669"/>
    <property type="project" value="TreeGrafter"/>
</dbReference>
<organism evidence="5 6">
    <name type="scientific">[Myrmecia] bisecta</name>
    <dbReference type="NCBI Taxonomy" id="41462"/>
    <lineage>
        <taxon>Eukaryota</taxon>
        <taxon>Viridiplantae</taxon>
        <taxon>Chlorophyta</taxon>
        <taxon>core chlorophytes</taxon>
        <taxon>Trebouxiophyceae</taxon>
        <taxon>Trebouxiales</taxon>
        <taxon>Trebouxiaceae</taxon>
        <taxon>Myrmecia</taxon>
    </lineage>
</organism>
<dbReference type="InterPro" id="IPR002773">
    <property type="entry name" value="Deoxyhypusine_synthase"/>
</dbReference>
<evidence type="ECO:0000256" key="2">
    <source>
        <dbReference type="ARBA" id="ARBA00009892"/>
    </source>
</evidence>
<evidence type="ECO:0000313" key="6">
    <source>
        <dbReference type="Proteomes" id="UP001489004"/>
    </source>
</evidence>
<evidence type="ECO:0008006" key="7">
    <source>
        <dbReference type="Google" id="ProtNLM"/>
    </source>
</evidence>
<dbReference type="NCBIfam" id="TIGR00321">
    <property type="entry name" value="dhys"/>
    <property type="match status" value="1"/>
</dbReference>
<gene>
    <name evidence="5" type="ORF">WJX72_002749</name>
</gene>
<dbReference type="PANTHER" id="PTHR11703:SF0">
    <property type="entry name" value="DEOXYHYPUSINE SYNTHASE"/>
    <property type="match status" value="1"/>
</dbReference>
<dbReference type="InterPro" id="IPR029035">
    <property type="entry name" value="DHS-like_NAD/FAD-binding_dom"/>
</dbReference>
<evidence type="ECO:0000313" key="5">
    <source>
        <dbReference type="EMBL" id="KAK9809967.1"/>
    </source>
</evidence>
<reference evidence="5 6" key="1">
    <citation type="journal article" date="2024" name="Nat. Commun.">
        <title>Phylogenomics reveals the evolutionary origins of lichenization in chlorophyte algae.</title>
        <authorList>
            <person name="Puginier C."/>
            <person name="Libourel C."/>
            <person name="Otte J."/>
            <person name="Skaloud P."/>
            <person name="Haon M."/>
            <person name="Grisel S."/>
            <person name="Petersen M."/>
            <person name="Berrin J.G."/>
            <person name="Delaux P.M."/>
            <person name="Dal Grande F."/>
            <person name="Keller J."/>
        </authorList>
    </citation>
    <scope>NUCLEOTIDE SEQUENCE [LARGE SCALE GENOMIC DNA]</scope>
    <source>
        <strain evidence="5 6">SAG 2043</strain>
    </source>
</reference>
<keyword evidence="6" id="KW-1185">Reference proteome</keyword>
<dbReference type="Proteomes" id="UP001489004">
    <property type="component" value="Unassembled WGS sequence"/>
</dbReference>
<comment type="cofactor">
    <cofactor evidence="1">
        <name>NAD(+)</name>
        <dbReference type="ChEBI" id="CHEBI:57540"/>
    </cofactor>
</comment>
<dbReference type="FunFam" id="3.40.910.10:FF:000002">
    <property type="entry name" value="Deoxyhypusine synthase"/>
    <property type="match status" value="1"/>
</dbReference>
<dbReference type="PANTHER" id="PTHR11703">
    <property type="entry name" value="DEOXYHYPUSINE SYNTHASE"/>
    <property type="match status" value="1"/>
</dbReference>
<dbReference type="Pfam" id="PF01916">
    <property type="entry name" value="DS"/>
    <property type="match status" value="1"/>
</dbReference>
<keyword evidence="3" id="KW-0808">Transferase</keyword>
<dbReference type="SUPFAM" id="SSF52467">
    <property type="entry name" value="DHS-like NAD/FAD-binding domain"/>
    <property type="match status" value="1"/>
</dbReference>
<evidence type="ECO:0000256" key="1">
    <source>
        <dbReference type="ARBA" id="ARBA00001911"/>
    </source>
</evidence>
<accession>A0AAW1PPP0</accession>
<evidence type="ECO:0000256" key="4">
    <source>
        <dbReference type="ARBA" id="ARBA00023027"/>
    </source>
</evidence>
<sequence>MPSTSTTISGWDFNRGNDLNGIMDAMLHTGFQATSLGQAIVEINRMLRWRLSSEEITERDSNEYHDLARRAAVRCKIFLGFTSNLVSSGVREHVRYLAEHHMVDVIVSTAGGIEEDIIKCLGSTYIGDFHLKGAELRAQGLNRIGNMLVPNSNYCLFEDWIMPILDAMLREQQEDGVRWTPSKFIARLGKEIKDPRSIYYWAAKNGIPVYSPGLTDGSIGDMLFFHTYKNPGLVIDIVEDIRLMNDEALKASPRKTGMIILGGGLPKHHICNANLMKNGADFAVYVNTAQEFDGSDSGARPDEAVSWGKIRADAKPVKVYGDASVLFPLIVSQTFAKHPDLASRLSPGGVNESLGMAS</sequence>
<name>A0AAW1PPP0_9CHLO</name>
<dbReference type="InterPro" id="IPR036982">
    <property type="entry name" value="Deoxyhypusine_synthase_sf"/>
</dbReference>
<evidence type="ECO:0000256" key="3">
    <source>
        <dbReference type="ARBA" id="ARBA00022679"/>
    </source>
</evidence>